<gene>
    <name evidence="1" type="ORF">Glove_349g67</name>
</gene>
<sequence>MEKKPPLNDLRVNSEAIRLKAKWSDKGTQNYSSGIGMLLIMDINVPKYINHSSNLSNLCIEFKDRKVISLSSYSSPLSLIKKKNSFKLFVMPYPY</sequence>
<proteinExistence type="predicted"/>
<comment type="caution">
    <text evidence="1">The sequence shown here is derived from an EMBL/GenBank/DDBJ whole genome shotgun (WGS) entry which is preliminary data.</text>
</comment>
<dbReference type="Proteomes" id="UP000266861">
    <property type="component" value="Unassembled WGS sequence"/>
</dbReference>
<evidence type="ECO:0000313" key="1">
    <source>
        <dbReference type="EMBL" id="RHZ61265.1"/>
    </source>
</evidence>
<accession>A0A397HDS7</accession>
<keyword evidence="2" id="KW-1185">Reference proteome</keyword>
<protein>
    <submittedName>
        <fullName evidence="1">Uncharacterized protein</fullName>
    </submittedName>
</protein>
<reference evidence="1 2" key="1">
    <citation type="submission" date="2018-08" db="EMBL/GenBank/DDBJ databases">
        <title>Genome and evolution of the arbuscular mycorrhizal fungus Diversispora epigaea (formerly Glomus versiforme) and its bacterial endosymbionts.</title>
        <authorList>
            <person name="Sun X."/>
            <person name="Fei Z."/>
            <person name="Harrison M."/>
        </authorList>
    </citation>
    <scope>NUCLEOTIDE SEQUENCE [LARGE SCALE GENOMIC DNA]</scope>
    <source>
        <strain evidence="1 2">IT104</strain>
    </source>
</reference>
<dbReference type="EMBL" id="PQFF01000319">
    <property type="protein sequence ID" value="RHZ61265.1"/>
    <property type="molecule type" value="Genomic_DNA"/>
</dbReference>
<evidence type="ECO:0000313" key="2">
    <source>
        <dbReference type="Proteomes" id="UP000266861"/>
    </source>
</evidence>
<name>A0A397HDS7_9GLOM</name>
<dbReference type="AlphaFoldDB" id="A0A397HDS7"/>
<organism evidence="1 2">
    <name type="scientific">Diversispora epigaea</name>
    <dbReference type="NCBI Taxonomy" id="1348612"/>
    <lineage>
        <taxon>Eukaryota</taxon>
        <taxon>Fungi</taxon>
        <taxon>Fungi incertae sedis</taxon>
        <taxon>Mucoromycota</taxon>
        <taxon>Glomeromycotina</taxon>
        <taxon>Glomeromycetes</taxon>
        <taxon>Diversisporales</taxon>
        <taxon>Diversisporaceae</taxon>
        <taxon>Diversispora</taxon>
    </lineage>
</organism>